<reference evidence="2" key="2">
    <citation type="submission" date="2020-05" db="UniProtKB">
        <authorList>
            <consortium name="EnsemblMetazoa"/>
        </authorList>
    </citation>
    <scope>IDENTIFICATION</scope>
    <source>
        <strain evidence="2">maculatus3</strain>
    </source>
</reference>
<keyword evidence="3" id="KW-1185">Reference proteome</keyword>
<sequence length="102" mass="10996">MRSKTDGVTFGKNFKVQHYRTIICSLTVATAPTPRVSKRPTTSAFGTAKIKRTTEALNGVTKTLELSADGGKNGTSLAMRKQRSIRNRLVEKSTPPSVGTDA</sequence>
<dbReference type="VEuPathDB" id="VectorBase:AMAM021341"/>
<dbReference type="EnsemblMetazoa" id="AMAM021341-RA">
    <property type="protein sequence ID" value="AMAM021341-PA"/>
    <property type="gene ID" value="AMAM021341"/>
</dbReference>
<name>A0A182T7R5_9DIPT</name>
<evidence type="ECO:0000313" key="2">
    <source>
        <dbReference type="EnsemblMetazoa" id="AMAM021341-PA"/>
    </source>
</evidence>
<reference evidence="3" key="1">
    <citation type="submission" date="2013-09" db="EMBL/GenBank/DDBJ databases">
        <title>The Genome Sequence of Anopheles maculatus species B.</title>
        <authorList>
            <consortium name="The Broad Institute Genomics Platform"/>
            <person name="Neafsey D.E."/>
            <person name="Besansky N."/>
            <person name="Howell P."/>
            <person name="Walton C."/>
            <person name="Young S.K."/>
            <person name="Zeng Q."/>
            <person name="Gargeya S."/>
            <person name="Fitzgerald M."/>
            <person name="Haas B."/>
            <person name="Abouelleil A."/>
            <person name="Allen A.W."/>
            <person name="Alvarado L."/>
            <person name="Arachchi H.M."/>
            <person name="Berlin A.M."/>
            <person name="Chapman S.B."/>
            <person name="Gainer-Dewar J."/>
            <person name="Goldberg J."/>
            <person name="Griggs A."/>
            <person name="Gujja S."/>
            <person name="Hansen M."/>
            <person name="Howarth C."/>
            <person name="Imamovic A."/>
            <person name="Ireland A."/>
            <person name="Larimer J."/>
            <person name="McCowan C."/>
            <person name="Murphy C."/>
            <person name="Pearson M."/>
            <person name="Poon T.W."/>
            <person name="Priest M."/>
            <person name="Roberts A."/>
            <person name="Saif S."/>
            <person name="Shea T."/>
            <person name="Sisk P."/>
            <person name="Sykes S."/>
            <person name="Wortman J."/>
            <person name="Nusbaum C."/>
            <person name="Birren B."/>
        </authorList>
    </citation>
    <scope>NUCLEOTIDE SEQUENCE [LARGE SCALE GENOMIC DNA]</scope>
    <source>
        <strain evidence="3">maculatus3</strain>
    </source>
</reference>
<dbReference type="Proteomes" id="UP000075901">
    <property type="component" value="Unassembled WGS sequence"/>
</dbReference>
<proteinExistence type="predicted"/>
<protein>
    <submittedName>
        <fullName evidence="2">Uncharacterized protein</fullName>
    </submittedName>
</protein>
<feature type="region of interest" description="Disordered" evidence="1">
    <location>
        <begin position="69"/>
        <end position="102"/>
    </location>
</feature>
<organism evidence="2 3">
    <name type="scientific">Anopheles maculatus</name>
    <dbReference type="NCBI Taxonomy" id="74869"/>
    <lineage>
        <taxon>Eukaryota</taxon>
        <taxon>Metazoa</taxon>
        <taxon>Ecdysozoa</taxon>
        <taxon>Arthropoda</taxon>
        <taxon>Hexapoda</taxon>
        <taxon>Insecta</taxon>
        <taxon>Pterygota</taxon>
        <taxon>Neoptera</taxon>
        <taxon>Endopterygota</taxon>
        <taxon>Diptera</taxon>
        <taxon>Nematocera</taxon>
        <taxon>Culicoidea</taxon>
        <taxon>Culicidae</taxon>
        <taxon>Anophelinae</taxon>
        <taxon>Anopheles</taxon>
        <taxon>Anopheles maculatus group</taxon>
    </lineage>
</organism>
<evidence type="ECO:0000256" key="1">
    <source>
        <dbReference type="SAM" id="MobiDB-lite"/>
    </source>
</evidence>
<dbReference type="AlphaFoldDB" id="A0A182T7R5"/>
<evidence type="ECO:0000313" key="3">
    <source>
        <dbReference type="Proteomes" id="UP000075901"/>
    </source>
</evidence>
<accession>A0A182T7R5</accession>